<evidence type="ECO:0000313" key="1">
    <source>
        <dbReference type="EMBL" id="KAI3373753.1"/>
    </source>
</evidence>
<dbReference type="EMBL" id="CM041534">
    <property type="protein sequence ID" value="KAI3373753.1"/>
    <property type="molecule type" value="Genomic_DNA"/>
</dbReference>
<keyword evidence="2" id="KW-1185">Reference proteome</keyword>
<proteinExistence type="predicted"/>
<dbReference type="Proteomes" id="UP000831701">
    <property type="component" value="Chromosome 4"/>
</dbReference>
<organism evidence="1 2">
    <name type="scientific">Scortum barcoo</name>
    <name type="common">barcoo grunter</name>
    <dbReference type="NCBI Taxonomy" id="214431"/>
    <lineage>
        <taxon>Eukaryota</taxon>
        <taxon>Metazoa</taxon>
        <taxon>Chordata</taxon>
        <taxon>Craniata</taxon>
        <taxon>Vertebrata</taxon>
        <taxon>Euteleostomi</taxon>
        <taxon>Actinopterygii</taxon>
        <taxon>Neopterygii</taxon>
        <taxon>Teleostei</taxon>
        <taxon>Neoteleostei</taxon>
        <taxon>Acanthomorphata</taxon>
        <taxon>Eupercaria</taxon>
        <taxon>Centrarchiformes</taxon>
        <taxon>Terapontoidei</taxon>
        <taxon>Terapontidae</taxon>
        <taxon>Scortum</taxon>
    </lineage>
</organism>
<evidence type="ECO:0000313" key="2">
    <source>
        <dbReference type="Proteomes" id="UP000831701"/>
    </source>
</evidence>
<gene>
    <name evidence="1" type="ORF">L3Q82_022335</name>
</gene>
<reference evidence="1" key="1">
    <citation type="submission" date="2022-04" db="EMBL/GenBank/DDBJ databases">
        <title>Jade perch genome.</title>
        <authorList>
            <person name="Chao B."/>
        </authorList>
    </citation>
    <scope>NUCLEOTIDE SEQUENCE</scope>
    <source>
        <strain evidence="1">CB-2022</strain>
    </source>
</reference>
<name>A0ACB8X217_9TELE</name>
<comment type="caution">
    <text evidence="1">The sequence shown here is derived from an EMBL/GenBank/DDBJ whole genome shotgun (WGS) entry which is preliminary data.</text>
</comment>
<accession>A0ACB8X217</accession>
<sequence>MGLSKAGMVCVKVELMILTFGWMPEDTASGAAVCQDAKVFSQTITLMFDHSSPAHDASQALFGLKQMEKRVIDYAIEFRTLEADSG</sequence>
<protein>
    <submittedName>
        <fullName evidence="1">Uncharacterized protein</fullName>
    </submittedName>
</protein>